<dbReference type="GO" id="GO:0008610">
    <property type="term" value="P:lipid biosynthetic process"/>
    <property type="evidence" value="ECO:0007669"/>
    <property type="project" value="UniProtKB-ARBA"/>
</dbReference>
<dbReference type="RefSeq" id="WP_052899039.1">
    <property type="nucleotide sequence ID" value="NZ_JRXE01000011.1"/>
</dbReference>
<feature type="transmembrane region" description="Helical" evidence="1">
    <location>
        <begin position="25"/>
        <end position="42"/>
    </location>
</feature>
<evidence type="ECO:0000313" key="5">
    <source>
        <dbReference type="Proteomes" id="UP000036851"/>
    </source>
</evidence>
<gene>
    <name evidence="3" type="ORF">NG42_09370</name>
    <name evidence="4" type="ORF">NG43_02970</name>
</gene>
<evidence type="ECO:0000256" key="1">
    <source>
        <dbReference type="SAM" id="Phobius"/>
    </source>
</evidence>
<feature type="transmembrane region" description="Helical" evidence="1">
    <location>
        <begin position="86"/>
        <end position="102"/>
    </location>
</feature>
<dbReference type="GO" id="GO:0016717">
    <property type="term" value="F:oxidoreductase activity, acting on paired donors, with oxidation of a pair of donors resulting in the reduction of molecular oxygen to two molecules of water"/>
    <property type="evidence" value="ECO:0007669"/>
    <property type="project" value="TreeGrafter"/>
</dbReference>
<sequence>MSNVDFTVEKISLTSLPSRSSDVTFMLKFFIYISVIGTGIYFAMNDSLWVKSAGVFLMGAMFAHGVELQHQVLHAQGIKNRKGNELIGIILGLPMLVSYADYKYSHLNHHKFLGTPQNKEYFDYGDQYGTLSFMTIWALFSRLFMIPQYYAFIKKAFIALTFQDYEDTTPKVSRQIRRDYLVMILVITILTLLSYLYGWEIIATFWLIPFMIIASPVHALIEMPEHYQCNTESTHQYSNTRTIKSNAFMTWFTNGNNFHVEHHMMPGLPIDRLHDLHAKISGKYEHYSPTYRAFYMGILKAMLRKESNEQ</sequence>
<evidence type="ECO:0000313" key="4">
    <source>
        <dbReference type="EMBL" id="KOC94768.1"/>
    </source>
</evidence>
<evidence type="ECO:0000313" key="3">
    <source>
        <dbReference type="EMBL" id="KOC90270.1"/>
    </source>
</evidence>
<name>A0A0L7TH89_9GAMM</name>
<dbReference type="PATRIC" id="fig|1560201.3.peg.1996"/>
<dbReference type="InterPro" id="IPR005804">
    <property type="entry name" value="FA_desaturase_dom"/>
</dbReference>
<keyword evidence="1" id="KW-0812">Transmembrane</keyword>
<dbReference type="Proteomes" id="UP000036851">
    <property type="component" value="Unassembled WGS sequence"/>
</dbReference>
<feature type="domain" description="Fatty acid desaturase" evidence="2">
    <location>
        <begin position="49"/>
        <end position="294"/>
    </location>
</feature>
<keyword evidence="1" id="KW-1133">Transmembrane helix</keyword>
<reference evidence="5 6" key="1">
    <citation type="journal article" date="2015" name="Int. J. Syst. Evol. Microbiol.">
        <title>Erwinia iniecta sp. nov., isolated from Russian wheat aphids (Diuraphis noxia).</title>
        <authorList>
            <person name="Campillo T."/>
            <person name="Luna E."/>
            <person name="Portier P."/>
            <person name="Fischer-Le Saux M."/>
            <person name="Lapitan N."/>
            <person name="Tisserat N.A."/>
            <person name="Leach J.E."/>
        </authorList>
    </citation>
    <scope>NUCLEOTIDE SEQUENCE [LARGE SCALE GENOMIC DNA]</scope>
    <source>
        <strain evidence="3 6">B120</strain>
        <strain evidence="4 5">B149</strain>
    </source>
</reference>
<accession>A0A0L7TH89</accession>
<dbReference type="STRING" id="1560201.NG42_09370"/>
<evidence type="ECO:0000313" key="6">
    <source>
        <dbReference type="Proteomes" id="UP000037088"/>
    </source>
</evidence>
<feature type="transmembrane region" description="Helical" evidence="1">
    <location>
        <begin position="180"/>
        <end position="197"/>
    </location>
</feature>
<evidence type="ECO:0000259" key="2">
    <source>
        <dbReference type="Pfam" id="PF00487"/>
    </source>
</evidence>
<organism evidence="4 5">
    <name type="scientific">Winslowiella iniecta</name>
    <dbReference type="NCBI Taxonomy" id="1560201"/>
    <lineage>
        <taxon>Bacteria</taxon>
        <taxon>Pseudomonadati</taxon>
        <taxon>Pseudomonadota</taxon>
        <taxon>Gammaproteobacteria</taxon>
        <taxon>Enterobacterales</taxon>
        <taxon>Erwiniaceae</taxon>
        <taxon>Winslowiella</taxon>
    </lineage>
</organism>
<comment type="caution">
    <text evidence="4">The sequence shown here is derived from an EMBL/GenBank/DDBJ whole genome shotgun (WGS) entry which is preliminary data.</text>
</comment>
<feature type="transmembrane region" description="Helical" evidence="1">
    <location>
        <begin position="128"/>
        <end position="145"/>
    </location>
</feature>
<proteinExistence type="predicted"/>
<dbReference type="AlphaFoldDB" id="A0A0L7TH89"/>
<dbReference type="Pfam" id="PF00487">
    <property type="entry name" value="FA_desaturase"/>
    <property type="match status" value="1"/>
</dbReference>
<dbReference type="Proteomes" id="UP000037088">
    <property type="component" value="Unassembled WGS sequence"/>
</dbReference>
<dbReference type="EMBL" id="JRXE01000011">
    <property type="protein sequence ID" value="KOC90270.1"/>
    <property type="molecule type" value="Genomic_DNA"/>
</dbReference>
<keyword evidence="1" id="KW-0472">Membrane</keyword>
<dbReference type="PANTHER" id="PTHR19353">
    <property type="entry name" value="FATTY ACID DESATURASE 2"/>
    <property type="match status" value="1"/>
</dbReference>
<protein>
    <submittedName>
        <fullName evidence="4">Fatty acid desaturase</fullName>
    </submittedName>
</protein>
<dbReference type="PANTHER" id="PTHR19353:SF19">
    <property type="entry name" value="DELTA(5) FATTY ACID DESATURASE C-RELATED"/>
    <property type="match status" value="1"/>
</dbReference>
<keyword evidence="6" id="KW-1185">Reference proteome</keyword>
<dbReference type="GO" id="GO:0016020">
    <property type="term" value="C:membrane"/>
    <property type="evidence" value="ECO:0007669"/>
    <property type="project" value="TreeGrafter"/>
</dbReference>
<dbReference type="EMBL" id="JRXF01000003">
    <property type="protein sequence ID" value="KOC94768.1"/>
    <property type="molecule type" value="Genomic_DNA"/>
</dbReference>
<dbReference type="InterPro" id="IPR012171">
    <property type="entry name" value="Fatty_acid_desaturase"/>
</dbReference>